<dbReference type="GO" id="GO:0000156">
    <property type="term" value="F:phosphorelay response regulator activity"/>
    <property type="evidence" value="ECO:0007669"/>
    <property type="project" value="TreeGrafter"/>
</dbReference>
<evidence type="ECO:0000256" key="1">
    <source>
        <dbReference type="ARBA" id="ARBA00000085"/>
    </source>
</evidence>
<feature type="domain" description="Histidine kinase" evidence="5">
    <location>
        <begin position="167"/>
        <end position="375"/>
    </location>
</feature>
<dbReference type="EC" id="2.7.13.3" evidence="2"/>
<keyword evidence="3" id="KW-0808">Transferase</keyword>
<proteinExistence type="predicted"/>
<dbReference type="Proteomes" id="UP000190027">
    <property type="component" value="Unassembled WGS sequence"/>
</dbReference>
<keyword evidence="4 6" id="KW-0418">Kinase</keyword>
<dbReference type="SUPFAM" id="SSF55874">
    <property type="entry name" value="ATPase domain of HSP90 chaperone/DNA topoisomerase II/histidine kinase"/>
    <property type="match status" value="1"/>
</dbReference>
<dbReference type="PANTHER" id="PTHR42878:SF14">
    <property type="entry name" value="OSMOLARITY TWO-COMPONENT SYSTEM PROTEIN SSK1"/>
    <property type="match status" value="1"/>
</dbReference>
<dbReference type="Gene3D" id="3.30.565.10">
    <property type="entry name" value="Histidine kinase-like ATPase, C-terminal domain"/>
    <property type="match status" value="1"/>
</dbReference>
<reference evidence="6 7" key="1">
    <citation type="submission" date="2017-02" db="EMBL/GenBank/DDBJ databases">
        <authorList>
            <person name="Peterson S.W."/>
        </authorList>
    </citation>
    <scope>NUCLEOTIDE SEQUENCE [LARGE SCALE GENOMIC DNA]</scope>
    <source>
        <strain evidence="6 7">DSM 16080</strain>
    </source>
</reference>
<dbReference type="GO" id="GO:0007234">
    <property type="term" value="P:osmosensory signaling via phosphorelay pathway"/>
    <property type="evidence" value="ECO:0007669"/>
    <property type="project" value="TreeGrafter"/>
</dbReference>
<dbReference type="PROSITE" id="PS50109">
    <property type="entry name" value="HIS_KIN"/>
    <property type="match status" value="1"/>
</dbReference>
<protein>
    <recommendedName>
        <fullName evidence="2">histidine kinase</fullName>
        <ecNumber evidence="2">2.7.13.3</ecNumber>
    </recommendedName>
</protein>
<dbReference type="Pfam" id="PF02518">
    <property type="entry name" value="HATPase_c"/>
    <property type="match status" value="1"/>
</dbReference>
<evidence type="ECO:0000256" key="4">
    <source>
        <dbReference type="ARBA" id="ARBA00022777"/>
    </source>
</evidence>
<dbReference type="AlphaFoldDB" id="A0A1T4Y633"/>
<dbReference type="PANTHER" id="PTHR42878">
    <property type="entry name" value="TWO-COMPONENT HISTIDINE KINASE"/>
    <property type="match status" value="1"/>
</dbReference>
<evidence type="ECO:0000259" key="5">
    <source>
        <dbReference type="PROSITE" id="PS50109"/>
    </source>
</evidence>
<dbReference type="OrthoDB" id="9792686at2"/>
<evidence type="ECO:0000313" key="7">
    <source>
        <dbReference type="Proteomes" id="UP000190027"/>
    </source>
</evidence>
<dbReference type="InterPro" id="IPR005467">
    <property type="entry name" value="His_kinase_dom"/>
</dbReference>
<dbReference type="STRING" id="1121449.SAMN02745704_02837"/>
<evidence type="ECO:0000313" key="6">
    <source>
        <dbReference type="EMBL" id="SKA97292.1"/>
    </source>
</evidence>
<dbReference type="GO" id="GO:0004673">
    <property type="term" value="F:protein histidine kinase activity"/>
    <property type="evidence" value="ECO:0007669"/>
    <property type="project" value="UniProtKB-EC"/>
</dbReference>
<name>A0A1T4Y633_9BACT</name>
<keyword evidence="7" id="KW-1185">Reference proteome</keyword>
<dbReference type="RefSeq" id="WP_078718378.1">
    <property type="nucleotide sequence ID" value="NZ_FUYC01000033.1"/>
</dbReference>
<organism evidence="6 7">
    <name type="scientific">Paucidesulfovibrio gracilis DSM 16080</name>
    <dbReference type="NCBI Taxonomy" id="1121449"/>
    <lineage>
        <taxon>Bacteria</taxon>
        <taxon>Pseudomonadati</taxon>
        <taxon>Thermodesulfobacteriota</taxon>
        <taxon>Desulfovibrionia</taxon>
        <taxon>Desulfovibrionales</taxon>
        <taxon>Desulfovibrionaceae</taxon>
        <taxon>Paucidesulfovibrio</taxon>
    </lineage>
</organism>
<dbReference type="GO" id="GO:0030295">
    <property type="term" value="F:protein kinase activator activity"/>
    <property type="evidence" value="ECO:0007669"/>
    <property type="project" value="TreeGrafter"/>
</dbReference>
<dbReference type="InterPro" id="IPR050351">
    <property type="entry name" value="BphY/WalK/GraS-like"/>
</dbReference>
<accession>A0A1T4Y633</accession>
<dbReference type="InterPro" id="IPR036890">
    <property type="entry name" value="HATPase_C_sf"/>
</dbReference>
<dbReference type="InterPro" id="IPR003594">
    <property type="entry name" value="HATPase_dom"/>
</dbReference>
<dbReference type="EMBL" id="FUYC01000033">
    <property type="protein sequence ID" value="SKA97292.1"/>
    <property type="molecule type" value="Genomic_DNA"/>
</dbReference>
<gene>
    <name evidence="6" type="ORF">SAMN02745704_02837</name>
</gene>
<sequence length="390" mass="43631">MSQPPRFDPLQRSSQEEILRQNRLFEKHVCSSFIQALPGGVFILNDKREIVYLHPRSAALLGDRNANDCLGLRIGEALGCINARLERTGCQTSKFCAYCGAIKALEGSERRGEGREECHLIRHVGNHTETLLLDVLAVRIASEEQNYCVFSATNLTETRELKALERFFFHDVLNLAGGVRNMLEILKPKMGEVSPSTMRTLQQATDRLVNEITVQKKISQGKDKELQVEQEYIRAQELAQDLGQLFQAQWPRGPHLEISPNFAPVSLESDRSLLGRVLGNMLKNAAEASTKEQTVTIGCERHDNAVRFWVRNEQELPKNIRLQMFRNSFSTKGKGRGLGTHSMKLIGERYLGGKVGFWSDSESGTVFYLDVPISSNIEPQEAVGASSAAS</sequence>
<evidence type="ECO:0000256" key="2">
    <source>
        <dbReference type="ARBA" id="ARBA00012438"/>
    </source>
</evidence>
<evidence type="ECO:0000256" key="3">
    <source>
        <dbReference type="ARBA" id="ARBA00022679"/>
    </source>
</evidence>
<comment type="catalytic activity">
    <reaction evidence="1">
        <text>ATP + protein L-histidine = ADP + protein N-phospho-L-histidine.</text>
        <dbReference type="EC" id="2.7.13.3"/>
    </reaction>
</comment>